<organism evidence="1 2">
    <name type="scientific">Araneus ventricosus</name>
    <name type="common">Orbweaver spider</name>
    <name type="synonym">Epeira ventricosa</name>
    <dbReference type="NCBI Taxonomy" id="182803"/>
    <lineage>
        <taxon>Eukaryota</taxon>
        <taxon>Metazoa</taxon>
        <taxon>Ecdysozoa</taxon>
        <taxon>Arthropoda</taxon>
        <taxon>Chelicerata</taxon>
        <taxon>Arachnida</taxon>
        <taxon>Araneae</taxon>
        <taxon>Araneomorphae</taxon>
        <taxon>Entelegynae</taxon>
        <taxon>Araneoidea</taxon>
        <taxon>Araneidae</taxon>
        <taxon>Araneus</taxon>
    </lineage>
</organism>
<gene>
    <name evidence="1" type="ORF">AVEN_93563_1</name>
</gene>
<evidence type="ECO:0000313" key="2">
    <source>
        <dbReference type="Proteomes" id="UP000499080"/>
    </source>
</evidence>
<proteinExistence type="predicted"/>
<name>A0A4Y2APZ4_ARAVE</name>
<protein>
    <submittedName>
        <fullName evidence="1">Uncharacterized protein</fullName>
    </submittedName>
</protein>
<reference evidence="1 2" key="1">
    <citation type="journal article" date="2019" name="Sci. Rep.">
        <title>Orb-weaving spider Araneus ventricosus genome elucidates the spidroin gene catalogue.</title>
        <authorList>
            <person name="Kono N."/>
            <person name="Nakamura H."/>
            <person name="Ohtoshi R."/>
            <person name="Moran D.A.P."/>
            <person name="Shinohara A."/>
            <person name="Yoshida Y."/>
            <person name="Fujiwara M."/>
            <person name="Mori M."/>
            <person name="Tomita M."/>
            <person name="Arakawa K."/>
        </authorList>
    </citation>
    <scope>NUCLEOTIDE SEQUENCE [LARGE SCALE GENOMIC DNA]</scope>
</reference>
<dbReference type="AlphaFoldDB" id="A0A4Y2APZ4"/>
<keyword evidence="2" id="KW-1185">Reference proteome</keyword>
<dbReference type="Proteomes" id="UP000499080">
    <property type="component" value="Unassembled WGS sequence"/>
</dbReference>
<accession>A0A4Y2APZ4</accession>
<comment type="caution">
    <text evidence="1">The sequence shown here is derived from an EMBL/GenBank/DDBJ whole genome shotgun (WGS) entry which is preliminary data.</text>
</comment>
<evidence type="ECO:0000313" key="1">
    <source>
        <dbReference type="EMBL" id="GBL81818.1"/>
    </source>
</evidence>
<dbReference type="EMBL" id="BGPR01000026">
    <property type="protein sequence ID" value="GBL81818.1"/>
    <property type="molecule type" value="Genomic_DNA"/>
</dbReference>
<sequence length="100" mass="11312">MTRTTPEMAPSSLNFRTTPVGGRLIPTYDLAGNRPNTRDIFSGSGFRAWSPPVPKPRPCHWVTAASVAFREVDQFEDWQERWECFIAVQGDYFKGESVST</sequence>